<dbReference type="Gene3D" id="1.10.10.60">
    <property type="entry name" value="Homeodomain-like"/>
    <property type="match status" value="1"/>
</dbReference>
<dbReference type="RefSeq" id="WP_263530508.1">
    <property type="nucleotide sequence ID" value="NZ_JAOVZB010000004.1"/>
</dbReference>
<dbReference type="Pfam" id="PF12833">
    <property type="entry name" value="HTH_18"/>
    <property type="match status" value="1"/>
</dbReference>
<evidence type="ECO:0000256" key="2">
    <source>
        <dbReference type="ARBA" id="ARBA00023125"/>
    </source>
</evidence>
<dbReference type="SUPFAM" id="SSF46689">
    <property type="entry name" value="Homeodomain-like"/>
    <property type="match status" value="1"/>
</dbReference>
<feature type="domain" description="HTH araC/xylS-type" evidence="4">
    <location>
        <begin position="159"/>
        <end position="256"/>
    </location>
</feature>
<dbReference type="InterPro" id="IPR009057">
    <property type="entry name" value="Homeodomain-like_sf"/>
</dbReference>
<organism evidence="5 6">
    <name type="scientific">Marinomonas sargassi</name>
    <dbReference type="NCBI Taxonomy" id="2984494"/>
    <lineage>
        <taxon>Bacteria</taxon>
        <taxon>Pseudomonadati</taxon>
        <taxon>Pseudomonadota</taxon>
        <taxon>Gammaproteobacteria</taxon>
        <taxon>Oceanospirillales</taxon>
        <taxon>Oceanospirillaceae</taxon>
        <taxon>Marinomonas</taxon>
    </lineage>
</organism>
<dbReference type="PANTHER" id="PTHR47894:SF4">
    <property type="entry name" value="HTH-TYPE TRANSCRIPTIONAL REGULATOR GADX"/>
    <property type="match status" value="1"/>
</dbReference>
<dbReference type="InterPro" id="IPR018060">
    <property type="entry name" value="HTH_AraC"/>
</dbReference>
<protein>
    <submittedName>
        <fullName evidence="5">Helix-turn-helix transcriptional regulator</fullName>
    </submittedName>
</protein>
<evidence type="ECO:0000256" key="1">
    <source>
        <dbReference type="ARBA" id="ARBA00023015"/>
    </source>
</evidence>
<dbReference type="SMART" id="SM00342">
    <property type="entry name" value="HTH_ARAC"/>
    <property type="match status" value="1"/>
</dbReference>
<evidence type="ECO:0000259" key="4">
    <source>
        <dbReference type="PROSITE" id="PS01124"/>
    </source>
</evidence>
<keyword evidence="1" id="KW-0805">Transcription regulation</keyword>
<keyword evidence="2" id="KW-0238">DNA-binding</keyword>
<reference evidence="5 6" key="1">
    <citation type="submission" date="2022-10" db="EMBL/GenBank/DDBJ databases">
        <title>Marinomonas transparenta sp. nov. and Marinomonas sargassi sp. nov., isolated from marine alga (Sargassum natans (L.) Gaillon).</title>
        <authorList>
            <person name="Wang Y."/>
        </authorList>
    </citation>
    <scope>NUCLEOTIDE SEQUENCE [LARGE SCALE GENOMIC DNA]</scope>
    <source>
        <strain evidence="5 6">C2222</strain>
    </source>
</reference>
<keyword evidence="6" id="KW-1185">Reference proteome</keyword>
<dbReference type="PANTHER" id="PTHR47894">
    <property type="entry name" value="HTH-TYPE TRANSCRIPTIONAL REGULATOR GADX"/>
    <property type="match status" value="1"/>
</dbReference>
<sequence length="260" mass="30364">MKQAISVSYIYGVKNQRLRNVTVHSPSLFWVQSGKKSLFWQDSDILFDSSNVLLTQAQQQLSFENKPTRATFSTYQFSFFISPPKSMLELSEHIGSATYQPDYAAPQRVLDTLKLFTQIAWQELSKDVQKLWLFGLYQQLAEEGRLHHIFTDYQQSFSQKVSQFLAHTPDHDHQLNIVAEHFSMSRATFIRHLKKEHTQFKTLLAQVRMNHALSLMQKGYRKQTDIALRCGYQSSVRFSQRFQQQFGLNPKQYLKTLTPS</sequence>
<dbReference type="EMBL" id="JAOVZB010000004">
    <property type="protein sequence ID" value="MCV2403127.1"/>
    <property type="molecule type" value="Genomic_DNA"/>
</dbReference>
<keyword evidence="3" id="KW-0804">Transcription</keyword>
<dbReference type="Proteomes" id="UP001209713">
    <property type="component" value="Unassembled WGS sequence"/>
</dbReference>
<name>A0ABT2YTA1_9GAMM</name>
<evidence type="ECO:0000313" key="6">
    <source>
        <dbReference type="Proteomes" id="UP001209713"/>
    </source>
</evidence>
<proteinExistence type="predicted"/>
<dbReference type="PROSITE" id="PS01124">
    <property type="entry name" value="HTH_ARAC_FAMILY_2"/>
    <property type="match status" value="1"/>
</dbReference>
<gene>
    <name evidence="5" type="ORF">OFY17_09585</name>
</gene>
<accession>A0ABT2YTA1</accession>
<evidence type="ECO:0000256" key="3">
    <source>
        <dbReference type="ARBA" id="ARBA00023163"/>
    </source>
</evidence>
<comment type="caution">
    <text evidence="5">The sequence shown here is derived from an EMBL/GenBank/DDBJ whole genome shotgun (WGS) entry which is preliminary data.</text>
</comment>
<evidence type="ECO:0000313" key="5">
    <source>
        <dbReference type="EMBL" id="MCV2403127.1"/>
    </source>
</evidence>